<evidence type="ECO:0000256" key="12">
    <source>
        <dbReference type="SAM" id="Phobius"/>
    </source>
</evidence>
<dbReference type="PROSITE" id="PS00107">
    <property type="entry name" value="PROTEIN_KINASE_ATP"/>
    <property type="match status" value="1"/>
</dbReference>
<dbReference type="Gene3D" id="3.30.200.20">
    <property type="entry name" value="Phosphorylase Kinase, domain 1"/>
    <property type="match status" value="1"/>
</dbReference>
<evidence type="ECO:0000256" key="1">
    <source>
        <dbReference type="ARBA" id="ARBA00010886"/>
    </source>
</evidence>
<evidence type="ECO:0000256" key="10">
    <source>
        <dbReference type="PROSITE-ProRule" id="PRU00023"/>
    </source>
</evidence>
<keyword evidence="12" id="KW-0472">Membrane</keyword>
<feature type="domain" description="Protein kinase" evidence="13">
    <location>
        <begin position="685"/>
        <end position="970"/>
    </location>
</feature>
<feature type="binding site" evidence="11">
    <location>
        <position position="721"/>
    </location>
    <ligand>
        <name>ATP</name>
        <dbReference type="ChEBI" id="CHEBI:30616"/>
    </ligand>
</feature>
<dbReference type="SUPFAM" id="SSF56112">
    <property type="entry name" value="Protein kinase-like (PK-like)"/>
    <property type="match status" value="1"/>
</dbReference>
<dbReference type="SMART" id="SM00220">
    <property type="entry name" value="S_TKc"/>
    <property type="match status" value="1"/>
</dbReference>
<accession>A0A7S0FZ75</accession>
<feature type="transmembrane region" description="Helical" evidence="12">
    <location>
        <begin position="116"/>
        <end position="137"/>
    </location>
</feature>
<proteinExistence type="inferred from homology"/>
<keyword evidence="10" id="KW-0040">ANK repeat</keyword>
<evidence type="ECO:0000313" key="14">
    <source>
        <dbReference type="EMBL" id="CAD8388707.1"/>
    </source>
</evidence>
<dbReference type="Gene3D" id="1.10.510.10">
    <property type="entry name" value="Transferase(Phosphotransferase) domain 1"/>
    <property type="match status" value="1"/>
</dbReference>
<organism evidence="14">
    <name type="scientific">Pyrodinium bahamense</name>
    <dbReference type="NCBI Taxonomy" id="73915"/>
    <lineage>
        <taxon>Eukaryota</taxon>
        <taxon>Sar</taxon>
        <taxon>Alveolata</taxon>
        <taxon>Dinophyceae</taxon>
        <taxon>Gonyaulacales</taxon>
        <taxon>Pyrocystaceae</taxon>
        <taxon>Pyrodinium</taxon>
    </lineage>
</organism>
<evidence type="ECO:0000259" key="13">
    <source>
        <dbReference type="PROSITE" id="PS50011"/>
    </source>
</evidence>
<name>A0A7S0FZ75_9DINO</name>
<keyword evidence="7 11" id="KW-0067">ATP-binding</keyword>
<feature type="transmembrane region" description="Helical" evidence="12">
    <location>
        <begin position="35"/>
        <end position="55"/>
    </location>
</feature>
<comment type="catalytic activity">
    <reaction evidence="9">
        <text>L-seryl-[protein] + ATP = O-phospho-L-seryl-[protein] + ADP + H(+)</text>
        <dbReference type="Rhea" id="RHEA:17989"/>
        <dbReference type="Rhea" id="RHEA-COMP:9863"/>
        <dbReference type="Rhea" id="RHEA-COMP:11604"/>
        <dbReference type="ChEBI" id="CHEBI:15378"/>
        <dbReference type="ChEBI" id="CHEBI:29999"/>
        <dbReference type="ChEBI" id="CHEBI:30616"/>
        <dbReference type="ChEBI" id="CHEBI:83421"/>
        <dbReference type="ChEBI" id="CHEBI:456216"/>
        <dbReference type="EC" id="2.7.11.1"/>
    </reaction>
</comment>
<protein>
    <recommendedName>
        <fullName evidence="2">non-specific serine/threonine protein kinase</fullName>
        <ecNumber evidence="2">2.7.11.1</ecNumber>
    </recommendedName>
</protein>
<evidence type="ECO:0000256" key="9">
    <source>
        <dbReference type="ARBA" id="ARBA00048679"/>
    </source>
</evidence>
<sequence>MASCGACLLLFIHFATFGAQLLALAAFWQTGNLMSFWTSLATLLFTGSFFADAVWRDVVWRPAGVQVLPIKRQPCCLRVLCSCPLLAVCGCLQGVMVPLTLEPICGDGPRSEVRSFHAKAVTGLFEGIICSAVLLYAHLGLRFPEGSSQPVTFDPPSYPLMVLGGIGPLLKVAGGISFLSGGLGILHLDHCLCLKLGAYISSGAHPHWRLFRHWLFRTSELVCRVTLHVFFLLLTAEFLPCWRWAPFVLSVASSICVIYIYGGNEANRPVRLLCGFLCTFVNIFRFVDSPYKQRAARELSRVLEWRHVLELVYMPCLAVFLFRQLIDDPNPSWSAVVAELAHVLQYLSWTNPVVLACTLVAFPLYYCLLTGMGRFLEAEKNIFAASAALDVEEVRRLALGSVRVDVNKMDSEGRTPLAEAVLRGVEDDKRCAVICGILCESGARVDLRAPKERVWLRRLFMRDAGLRWTPLHLAARRGSVEVLRALLQHVPEESAGPEAYTDLAGDTPLHVAVAFGREDAVRCLVGGFPEWAAVRNLCGKTPRDLARTPLLQRALDSPLLITESPCCRASTPAWHCEELTVTRVTGSRGLFRAPGLCSYVVGAAGGPVCGSVLKLVPEDAELEPPPPEGCRDSDSAPAPATQVWVEDLEPVDTRNREPCTAWAQRPAAAQGGVAQAVSFIKAKGFCQEAVLGQGAYGVVWLGRRRGGSADEVYAVKNIAMKSGTDKLVRRECDMSEKIRIVPHPCVVQLFGVQEFVDQSLCVTVMELLPNGDLLQPIVAARRRAAAAAKPYEAPAQTIPWLGQIFLALEHLHLKMRVLLRDLKPDNVCLDARNRAKIIDLGLGRIGTQSEGLFTLSGMPPGTPGYCPPEVLQELPYSEKADLYCFGVTAWVLLTGGLVSKETPKPPTGFTRSIRSCFSDCRLLHDCIDRPQEHDALPLAHADAYAFVKSLTALSPSGRPDHGAIRAHGFFTDHLQRPLPERSTGRAGVEHWLSELGF</sequence>
<feature type="transmembrane region" description="Helical" evidence="12">
    <location>
        <begin position="158"/>
        <end position="179"/>
    </location>
</feature>
<dbReference type="GO" id="GO:0005524">
    <property type="term" value="F:ATP binding"/>
    <property type="evidence" value="ECO:0007669"/>
    <property type="project" value="UniProtKB-UniRule"/>
</dbReference>
<dbReference type="PANTHER" id="PTHR43671:SF98">
    <property type="entry name" value="SERINE_THREONINE-PROTEIN KINASE NEK11"/>
    <property type="match status" value="1"/>
</dbReference>
<comment type="catalytic activity">
    <reaction evidence="8">
        <text>L-threonyl-[protein] + ATP = O-phospho-L-threonyl-[protein] + ADP + H(+)</text>
        <dbReference type="Rhea" id="RHEA:46608"/>
        <dbReference type="Rhea" id="RHEA-COMP:11060"/>
        <dbReference type="Rhea" id="RHEA-COMP:11605"/>
        <dbReference type="ChEBI" id="CHEBI:15378"/>
        <dbReference type="ChEBI" id="CHEBI:30013"/>
        <dbReference type="ChEBI" id="CHEBI:30616"/>
        <dbReference type="ChEBI" id="CHEBI:61977"/>
        <dbReference type="ChEBI" id="CHEBI:456216"/>
        <dbReference type="EC" id="2.7.11.1"/>
    </reaction>
</comment>
<dbReference type="Pfam" id="PF12796">
    <property type="entry name" value="Ank_2"/>
    <property type="match status" value="1"/>
</dbReference>
<dbReference type="InterPro" id="IPR011009">
    <property type="entry name" value="Kinase-like_dom_sf"/>
</dbReference>
<dbReference type="InterPro" id="IPR002110">
    <property type="entry name" value="Ankyrin_rpt"/>
</dbReference>
<keyword evidence="12" id="KW-1133">Transmembrane helix</keyword>
<dbReference type="CDD" id="cd00180">
    <property type="entry name" value="PKc"/>
    <property type="match status" value="1"/>
</dbReference>
<keyword evidence="6" id="KW-0418">Kinase</keyword>
<reference evidence="14" key="1">
    <citation type="submission" date="2021-01" db="EMBL/GenBank/DDBJ databases">
        <authorList>
            <person name="Corre E."/>
            <person name="Pelletier E."/>
            <person name="Niang G."/>
            <person name="Scheremetjew M."/>
            <person name="Finn R."/>
            <person name="Kale V."/>
            <person name="Holt S."/>
            <person name="Cochrane G."/>
            <person name="Meng A."/>
            <person name="Brown T."/>
            <person name="Cohen L."/>
        </authorList>
    </citation>
    <scope>NUCLEOTIDE SEQUENCE</scope>
    <source>
        <strain evidence="14">Pbaha01</strain>
    </source>
</reference>
<evidence type="ECO:0000256" key="4">
    <source>
        <dbReference type="ARBA" id="ARBA00022679"/>
    </source>
</evidence>
<dbReference type="PANTHER" id="PTHR43671">
    <property type="entry name" value="SERINE/THREONINE-PROTEIN KINASE NEK"/>
    <property type="match status" value="1"/>
</dbReference>
<evidence type="ECO:0000256" key="3">
    <source>
        <dbReference type="ARBA" id="ARBA00022527"/>
    </source>
</evidence>
<feature type="transmembrane region" description="Helical" evidence="12">
    <location>
        <begin position="268"/>
        <end position="287"/>
    </location>
</feature>
<dbReference type="InterPro" id="IPR017441">
    <property type="entry name" value="Protein_kinase_ATP_BS"/>
</dbReference>
<feature type="repeat" description="ANK" evidence="10">
    <location>
        <begin position="504"/>
        <end position="525"/>
    </location>
</feature>
<dbReference type="Pfam" id="PF00069">
    <property type="entry name" value="Pkinase"/>
    <property type="match status" value="1"/>
</dbReference>
<dbReference type="AlphaFoldDB" id="A0A7S0FZ75"/>
<dbReference type="GO" id="GO:0004674">
    <property type="term" value="F:protein serine/threonine kinase activity"/>
    <property type="evidence" value="ECO:0007669"/>
    <property type="project" value="UniProtKB-KW"/>
</dbReference>
<gene>
    <name evidence="14" type="ORF">PBAH0796_LOCUS32395</name>
</gene>
<dbReference type="Gene3D" id="1.25.40.20">
    <property type="entry name" value="Ankyrin repeat-containing domain"/>
    <property type="match status" value="1"/>
</dbReference>
<dbReference type="EMBL" id="HBEG01053240">
    <property type="protein sequence ID" value="CAD8388707.1"/>
    <property type="molecule type" value="Transcribed_RNA"/>
</dbReference>
<dbReference type="PROSITE" id="PS50011">
    <property type="entry name" value="PROTEIN_KINASE_DOM"/>
    <property type="match status" value="1"/>
</dbReference>
<comment type="similarity">
    <text evidence="1">Belongs to the protein kinase superfamily. NEK Ser/Thr protein kinase family. NIMA subfamily.</text>
</comment>
<dbReference type="PROSITE" id="PS50297">
    <property type="entry name" value="ANK_REP_REGION"/>
    <property type="match status" value="2"/>
</dbReference>
<feature type="repeat" description="ANK" evidence="10">
    <location>
        <begin position="466"/>
        <end position="489"/>
    </location>
</feature>
<dbReference type="SUPFAM" id="SSF48403">
    <property type="entry name" value="Ankyrin repeat"/>
    <property type="match status" value="1"/>
</dbReference>
<evidence type="ECO:0000256" key="5">
    <source>
        <dbReference type="ARBA" id="ARBA00022741"/>
    </source>
</evidence>
<keyword evidence="4" id="KW-0808">Transferase</keyword>
<keyword evidence="5 11" id="KW-0547">Nucleotide-binding</keyword>
<feature type="transmembrane region" description="Helical" evidence="12">
    <location>
        <begin position="214"/>
        <end position="234"/>
    </location>
</feature>
<dbReference type="PROSITE" id="PS50088">
    <property type="entry name" value="ANK_REPEAT"/>
    <property type="match status" value="2"/>
</dbReference>
<dbReference type="InterPro" id="IPR000719">
    <property type="entry name" value="Prot_kinase_dom"/>
</dbReference>
<dbReference type="InterPro" id="IPR036770">
    <property type="entry name" value="Ankyrin_rpt-contain_sf"/>
</dbReference>
<dbReference type="InterPro" id="IPR050660">
    <property type="entry name" value="NEK_Ser/Thr_kinase"/>
</dbReference>
<evidence type="ECO:0000256" key="11">
    <source>
        <dbReference type="PROSITE-ProRule" id="PRU10141"/>
    </source>
</evidence>
<keyword evidence="3" id="KW-0723">Serine/threonine-protein kinase</keyword>
<evidence type="ECO:0000256" key="8">
    <source>
        <dbReference type="ARBA" id="ARBA00047899"/>
    </source>
</evidence>
<evidence type="ECO:0000256" key="6">
    <source>
        <dbReference type="ARBA" id="ARBA00022777"/>
    </source>
</evidence>
<feature type="transmembrane region" description="Helical" evidence="12">
    <location>
        <begin position="241"/>
        <end position="262"/>
    </location>
</feature>
<evidence type="ECO:0000256" key="7">
    <source>
        <dbReference type="ARBA" id="ARBA00022840"/>
    </source>
</evidence>
<dbReference type="EC" id="2.7.11.1" evidence="2"/>
<evidence type="ECO:0000256" key="2">
    <source>
        <dbReference type="ARBA" id="ARBA00012513"/>
    </source>
</evidence>
<dbReference type="SMART" id="SM00248">
    <property type="entry name" value="ANK"/>
    <property type="match status" value="3"/>
</dbReference>
<keyword evidence="12" id="KW-0812">Transmembrane</keyword>